<comment type="caution">
    <text evidence="1">The sequence shown here is derived from an EMBL/GenBank/DDBJ whole genome shotgun (WGS) entry which is preliminary data.</text>
</comment>
<accession>A0A9X1H997</accession>
<dbReference type="EMBL" id="JAINUY010000002">
    <property type="protein sequence ID" value="MBZ4034531.1"/>
    <property type="molecule type" value="Genomic_DNA"/>
</dbReference>
<evidence type="ECO:0000313" key="1">
    <source>
        <dbReference type="EMBL" id="MBZ4034531.1"/>
    </source>
</evidence>
<reference evidence="1 2" key="1">
    <citation type="journal article" date="2023" name="Antonie Van Leeuwenhoek">
        <title>Flavobacterium potami sp. nov., a multi-metal resistance genes harbouring bacterium isolated from shallow river silt.</title>
        <authorList>
            <person name="Li S."/>
            <person name="Mao S."/>
            <person name="Mu W."/>
            <person name="Guo B."/>
            <person name="Li C."/>
            <person name="Zhu Q."/>
            <person name="Hou X."/>
            <person name="Zhao Y."/>
            <person name="Wei S."/>
            <person name="Liu H."/>
            <person name="Liu A."/>
        </authorList>
    </citation>
    <scope>NUCLEOTIDE SEQUENCE [LARGE SCALE GENOMIC DNA]</scope>
    <source>
        <strain evidence="1 2">17A</strain>
    </source>
</reference>
<sequence length="342" mass="38563">MKKICFYLLAPFLFTGCDSKDEIPSKNQTLNNPTQTYIINGDIVYEAEITDGSKPKEPIFIYDIPEKTVNNKSTNKSSDGTFIFDFSYGIAPNTNSGCTVDIYSNSSGTYYPNRGVYGYNPYPYNEATNEHLIRGYGKPHHNYYYNCLILQASNKELKRTDEKGTTRSIDDLKASAMSIEYPFSKNKTYEITIRTTFYDNRYLTEKTHSSAFPILHIQLKDDGIITLPNLRETREDACEGTSLNDIGRYSGIGLYSNDNYTRTYSPNTIAATTKDISFYFSPMDNKNALLISLHPAGRGANTGVIPKNNYTMVLPLIKITEKPFDPSINFEIKTNEGGGGRR</sequence>
<dbReference type="RefSeq" id="WP_223705249.1">
    <property type="nucleotide sequence ID" value="NZ_JAINUY010000002.1"/>
</dbReference>
<gene>
    <name evidence="1" type="ORF">K6T82_07120</name>
</gene>
<proteinExistence type="predicted"/>
<keyword evidence="2" id="KW-1185">Reference proteome</keyword>
<dbReference type="AlphaFoldDB" id="A0A9X1H997"/>
<dbReference type="Proteomes" id="UP001139366">
    <property type="component" value="Unassembled WGS sequence"/>
</dbReference>
<evidence type="ECO:0000313" key="2">
    <source>
        <dbReference type="Proteomes" id="UP001139366"/>
    </source>
</evidence>
<name>A0A9X1H997_9FLAO</name>
<dbReference type="PROSITE" id="PS51257">
    <property type="entry name" value="PROKAR_LIPOPROTEIN"/>
    <property type="match status" value="1"/>
</dbReference>
<organism evidence="1 2">
    <name type="scientific">Flavobacterium potami</name>
    <dbReference type="NCBI Taxonomy" id="2872310"/>
    <lineage>
        <taxon>Bacteria</taxon>
        <taxon>Pseudomonadati</taxon>
        <taxon>Bacteroidota</taxon>
        <taxon>Flavobacteriia</taxon>
        <taxon>Flavobacteriales</taxon>
        <taxon>Flavobacteriaceae</taxon>
        <taxon>Flavobacterium</taxon>
    </lineage>
</organism>
<protein>
    <submittedName>
        <fullName evidence="1">Uncharacterized protein</fullName>
    </submittedName>
</protein>